<dbReference type="SUPFAM" id="SSF54423">
    <property type="entry name" value="DsbC/DsbG N-terminal domain-like"/>
    <property type="match status" value="1"/>
</dbReference>
<feature type="domain" description="Thioredoxin-like fold" evidence="9">
    <location>
        <begin position="118"/>
        <end position="238"/>
    </location>
</feature>
<gene>
    <name evidence="10" type="ORF">KGQ91_06800</name>
</gene>
<feature type="signal peptide" evidence="7">
    <location>
        <begin position="1"/>
        <end position="21"/>
    </location>
</feature>
<evidence type="ECO:0000313" key="11">
    <source>
        <dbReference type="Proteomes" id="UP001319883"/>
    </source>
</evidence>
<keyword evidence="11" id="KW-1185">Reference proteome</keyword>
<comment type="similarity">
    <text evidence="2 7">Belongs to the thioredoxin family. DsbC subfamily.</text>
</comment>
<evidence type="ECO:0000256" key="1">
    <source>
        <dbReference type="ARBA" id="ARBA00004418"/>
    </source>
</evidence>
<protein>
    <recommendedName>
        <fullName evidence="7">Thiol:disulfide interchange protein</fullName>
    </recommendedName>
</protein>
<evidence type="ECO:0000256" key="6">
    <source>
        <dbReference type="ARBA" id="ARBA00023284"/>
    </source>
</evidence>
<keyword evidence="6 7" id="KW-0676">Redox-active center</keyword>
<evidence type="ECO:0000256" key="7">
    <source>
        <dbReference type="RuleBase" id="RU364038"/>
    </source>
</evidence>
<dbReference type="PANTHER" id="PTHR35272">
    <property type="entry name" value="THIOL:DISULFIDE INTERCHANGE PROTEIN DSBC-RELATED"/>
    <property type="match status" value="1"/>
</dbReference>
<dbReference type="InterPro" id="IPR051470">
    <property type="entry name" value="Thiol:disulfide_interchange"/>
</dbReference>
<sequence length="244" mass="26357">MTRILSLLFLSGLVLAGVARAAVPEALTDTFTVNGKPVPVKTVNETPLKGLYEVRLTSGETLYSDAEGTYFVAGELYANRDTGLVNLTRQAENAERDKRLAAIPESQRVIFRGTGEPRAVLRVFTDVTCPYCRKLHEEVPTLNRMGIAVEYLAFPRSGLGSAGARQMAQVWCADNRQETLTDAMHGKAPTNPPDCDNPVADQYHLGLKLGVQGTPAIVLPDGRLVPGYVPPRRLAAMLGLDPAG</sequence>
<feature type="chain" id="PRO_5045007708" description="Thiol:disulfide interchange protein" evidence="7">
    <location>
        <begin position="22"/>
        <end position="244"/>
    </location>
</feature>
<dbReference type="InterPro" id="IPR018950">
    <property type="entry name" value="DiS-bond_isomerase_DsbC/G_N"/>
</dbReference>
<dbReference type="Pfam" id="PF13098">
    <property type="entry name" value="Thioredoxin_2"/>
    <property type="match status" value="1"/>
</dbReference>
<evidence type="ECO:0000259" key="9">
    <source>
        <dbReference type="Pfam" id="PF13098"/>
    </source>
</evidence>
<dbReference type="Proteomes" id="UP001319883">
    <property type="component" value="Unassembled WGS sequence"/>
</dbReference>
<comment type="subcellular location">
    <subcellularLocation>
        <location evidence="1 7">Periplasm</location>
    </subcellularLocation>
</comment>
<dbReference type="EMBL" id="JAGXFD010000001">
    <property type="protein sequence ID" value="MBZ9567386.1"/>
    <property type="molecule type" value="Genomic_DNA"/>
</dbReference>
<comment type="caution">
    <text evidence="10">The sequence shown here is derived from an EMBL/GenBank/DDBJ whole genome shotgun (WGS) entry which is preliminary data.</text>
</comment>
<evidence type="ECO:0000256" key="5">
    <source>
        <dbReference type="ARBA" id="ARBA00023157"/>
    </source>
</evidence>
<name>A0ABS7X093_9GAMM</name>
<accession>A0ABS7X093</accession>
<dbReference type="InterPro" id="IPR033954">
    <property type="entry name" value="DiS-bond_Isoase_DsbC/G"/>
</dbReference>
<evidence type="ECO:0000256" key="3">
    <source>
        <dbReference type="ARBA" id="ARBA00022729"/>
    </source>
</evidence>
<dbReference type="InterPro" id="IPR036249">
    <property type="entry name" value="Thioredoxin-like_sf"/>
</dbReference>
<evidence type="ECO:0000256" key="4">
    <source>
        <dbReference type="ARBA" id="ARBA00022764"/>
    </source>
</evidence>
<keyword evidence="5" id="KW-1015">Disulfide bond</keyword>
<feature type="domain" description="Disulphide bond isomerase DsbC/G N-terminal" evidence="8">
    <location>
        <begin position="19"/>
        <end position="88"/>
    </location>
</feature>
<comment type="function">
    <text evidence="7">Required for disulfide bond formation in some periplasmic proteins. Acts by transferring its disulfide bond to other proteins and is reduced in the process.</text>
</comment>
<dbReference type="InterPro" id="IPR009094">
    <property type="entry name" value="DiS-bond_isomerase_DsbC/G_N_sf"/>
</dbReference>
<reference evidence="10 11" key="1">
    <citation type="submission" date="2021-05" db="EMBL/GenBank/DDBJ databases">
        <title>Petroleum and Energy Research Collection (APPE): ex situ preservation of microbial diversity associated with the oil industry and exploitation of its biotechnological potential.</title>
        <authorList>
            <person name="Paixao C.T.M."/>
            <person name="Gomes M.B."/>
            <person name="Oliveira V.M."/>
        </authorList>
    </citation>
    <scope>NUCLEOTIDE SEQUENCE [LARGE SCALE GENOMIC DNA]</scope>
    <source>
        <strain evidence="10 11">LIT2</strain>
    </source>
</reference>
<dbReference type="Gene3D" id="3.10.450.70">
    <property type="entry name" value="Disulphide bond isomerase, DsbC/G, N-terminal"/>
    <property type="match status" value="1"/>
</dbReference>
<keyword evidence="3 7" id="KW-0732">Signal</keyword>
<organism evidence="10 11">
    <name type="scientific">Modicisalibacter tunisiensis</name>
    <dbReference type="NCBI Taxonomy" id="390637"/>
    <lineage>
        <taxon>Bacteria</taxon>
        <taxon>Pseudomonadati</taxon>
        <taxon>Pseudomonadota</taxon>
        <taxon>Gammaproteobacteria</taxon>
        <taxon>Oceanospirillales</taxon>
        <taxon>Halomonadaceae</taxon>
        <taxon>Modicisalibacter</taxon>
    </lineage>
</organism>
<dbReference type="Gene3D" id="3.40.30.10">
    <property type="entry name" value="Glutaredoxin"/>
    <property type="match status" value="1"/>
</dbReference>
<evidence type="ECO:0000259" key="8">
    <source>
        <dbReference type="Pfam" id="PF10411"/>
    </source>
</evidence>
<dbReference type="CDD" id="cd03020">
    <property type="entry name" value="DsbA_DsbC_DsbG"/>
    <property type="match status" value="1"/>
</dbReference>
<dbReference type="SUPFAM" id="SSF52833">
    <property type="entry name" value="Thioredoxin-like"/>
    <property type="match status" value="1"/>
</dbReference>
<dbReference type="InterPro" id="IPR012336">
    <property type="entry name" value="Thioredoxin-like_fold"/>
</dbReference>
<proteinExistence type="inferred from homology"/>
<evidence type="ECO:0000313" key="10">
    <source>
        <dbReference type="EMBL" id="MBZ9567386.1"/>
    </source>
</evidence>
<keyword evidence="4 7" id="KW-0574">Periplasm</keyword>
<dbReference type="PANTHER" id="PTHR35272:SF3">
    <property type="entry name" value="THIOL:DISULFIDE INTERCHANGE PROTEIN DSBC"/>
    <property type="match status" value="1"/>
</dbReference>
<evidence type="ECO:0000256" key="2">
    <source>
        <dbReference type="ARBA" id="ARBA00009813"/>
    </source>
</evidence>
<dbReference type="Pfam" id="PF10411">
    <property type="entry name" value="DsbC_N"/>
    <property type="match status" value="1"/>
</dbReference>